<dbReference type="EMBL" id="JABAEW010000001">
    <property type="protein sequence ID" value="NMD85128.1"/>
    <property type="molecule type" value="Genomic_DNA"/>
</dbReference>
<evidence type="ECO:0000259" key="4">
    <source>
        <dbReference type="PROSITE" id="PS50932"/>
    </source>
</evidence>
<keyword evidence="3" id="KW-0804">Transcription</keyword>
<dbReference type="SMART" id="SM00354">
    <property type="entry name" value="HTH_LACI"/>
    <property type="match status" value="1"/>
</dbReference>
<keyword evidence="1" id="KW-0805">Transcription regulation</keyword>
<sequence length="335" mass="37326">MERKTKNCTIRELARYVGLSTCTVSKVLNSPDAGLSIPESTRLKVREAAKKLNYVPNVNAQRFFKRRSFVIGLLVPPQEEMGHNAFHDTHFVDILSGIEQALSTTSYNLLLLFNRPEYKLENRYEGMFSSGFLDGLLIWGAHRSEEYWKELVEVTGPRIFLTSTPDFREDEPLHYVASDYGQSADGIAGRLKAAGCRRFCWLAGKPDTSIIPQLAAGMARAGVTVEESAIRYSDYTEADGERLAAELLQDGRFDALVATAPQLARGAGRYVETHKLPVRIGCFDGQKSTRLPTDRFVAAQTNDFEIGIKAIEKLLALIEGNNKTVQIKVPVNFTT</sequence>
<dbReference type="PANTHER" id="PTHR30146">
    <property type="entry name" value="LACI-RELATED TRANSCRIPTIONAL REPRESSOR"/>
    <property type="match status" value="1"/>
</dbReference>
<evidence type="ECO:0000256" key="1">
    <source>
        <dbReference type="ARBA" id="ARBA00023015"/>
    </source>
</evidence>
<dbReference type="Gene3D" id="1.10.260.40">
    <property type="entry name" value="lambda repressor-like DNA-binding domains"/>
    <property type="match status" value="1"/>
</dbReference>
<evidence type="ECO:0000256" key="3">
    <source>
        <dbReference type="ARBA" id="ARBA00023163"/>
    </source>
</evidence>
<dbReference type="PANTHER" id="PTHR30146:SF109">
    <property type="entry name" value="HTH-TYPE TRANSCRIPTIONAL REGULATOR GALS"/>
    <property type="match status" value="1"/>
</dbReference>
<evidence type="ECO:0000313" key="6">
    <source>
        <dbReference type="Proteomes" id="UP000576225"/>
    </source>
</evidence>
<dbReference type="CDD" id="cd01392">
    <property type="entry name" value="HTH_LacI"/>
    <property type="match status" value="1"/>
</dbReference>
<keyword evidence="2" id="KW-0238">DNA-binding</keyword>
<evidence type="ECO:0000313" key="5">
    <source>
        <dbReference type="EMBL" id="NMD85128.1"/>
    </source>
</evidence>
<dbReference type="InterPro" id="IPR000843">
    <property type="entry name" value="HTH_LacI"/>
</dbReference>
<dbReference type="SUPFAM" id="SSF47413">
    <property type="entry name" value="lambda repressor-like DNA-binding domains"/>
    <property type="match status" value="1"/>
</dbReference>
<comment type="caution">
    <text evidence="5">The sequence shown here is derived from an EMBL/GenBank/DDBJ whole genome shotgun (WGS) entry which is preliminary data.</text>
</comment>
<protein>
    <submittedName>
        <fullName evidence="5">LacI family transcriptional regulator</fullName>
    </submittedName>
</protein>
<dbReference type="SUPFAM" id="SSF53822">
    <property type="entry name" value="Periplasmic binding protein-like I"/>
    <property type="match status" value="1"/>
</dbReference>
<dbReference type="Pfam" id="PF00532">
    <property type="entry name" value="Peripla_BP_1"/>
    <property type="match status" value="1"/>
</dbReference>
<name>A0A848AQ21_9BACT</name>
<reference evidence="5 6" key="1">
    <citation type="submission" date="2020-04" db="EMBL/GenBank/DDBJ databases">
        <authorList>
            <person name="Hitch T.C.A."/>
            <person name="Wylensek D."/>
            <person name="Clavel T."/>
        </authorList>
    </citation>
    <scope>NUCLEOTIDE SEQUENCE [LARGE SCALE GENOMIC DNA]</scope>
    <source>
        <strain evidence="5 6">COR2-253-APC-1A</strain>
    </source>
</reference>
<dbReference type="AlphaFoldDB" id="A0A848AQ21"/>
<proteinExistence type="predicted"/>
<dbReference type="RefSeq" id="WP_168961216.1">
    <property type="nucleotide sequence ID" value="NZ_CAUHRZ010000053.1"/>
</dbReference>
<accession>A0A848AQ21</accession>
<dbReference type="InterPro" id="IPR001761">
    <property type="entry name" value="Peripla_BP/Lac1_sug-bd_dom"/>
</dbReference>
<dbReference type="GO" id="GO:0003700">
    <property type="term" value="F:DNA-binding transcription factor activity"/>
    <property type="evidence" value="ECO:0007669"/>
    <property type="project" value="TreeGrafter"/>
</dbReference>
<dbReference type="Gene3D" id="3.40.50.2300">
    <property type="match status" value="2"/>
</dbReference>
<gene>
    <name evidence="5" type="ORF">HF882_00870</name>
</gene>
<organism evidence="5 6">
    <name type="scientific">Victivallis vadensis</name>
    <dbReference type="NCBI Taxonomy" id="172901"/>
    <lineage>
        <taxon>Bacteria</taxon>
        <taxon>Pseudomonadati</taxon>
        <taxon>Lentisphaerota</taxon>
        <taxon>Lentisphaeria</taxon>
        <taxon>Victivallales</taxon>
        <taxon>Victivallaceae</taxon>
        <taxon>Victivallis</taxon>
    </lineage>
</organism>
<dbReference type="InterPro" id="IPR010982">
    <property type="entry name" value="Lambda_DNA-bd_dom_sf"/>
</dbReference>
<dbReference type="CDD" id="cd06267">
    <property type="entry name" value="PBP1_LacI_sugar_binding-like"/>
    <property type="match status" value="1"/>
</dbReference>
<dbReference type="PROSITE" id="PS50932">
    <property type="entry name" value="HTH_LACI_2"/>
    <property type="match status" value="1"/>
</dbReference>
<evidence type="ECO:0000256" key="2">
    <source>
        <dbReference type="ARBA" id="ARBA00023125"/>
    </source>
</evidence>
<dbReference type="Proteomes" id="UP000576225">
    <property type="component" value="Unassembled WGS sequence"/>
</dbReference>
<dbReference type="InterPro" id="IPR028082">
    <property type="entry name" value="Peripla_BP_I"/>
</dbReference>
<dbReference type="GO" id="GO:0000976">
    <property type="term" value="F:transcription cis-regulatory region binding"/>
    <property type="evidence" value="ECO:0007669"/>
    <property type="project" value="TreeGrafter"/>
</dbReference>
<dbReference type="Pfam" id="PF00356">
    <property type="entry name" value="LacI"/>
    <property type="match status" value="1"/>
</dbReference>
<feature type="domain" description="HTH lacI-type" evidence="4">
    <location>
        <begin position="9"/>
        <end position="65"/>
    </location>
</feature>